<accession>A0AAQ1GIT6</accession>
<organism evidence="9 10">
    <name type="scientific">Paraburkholderia tropica</name>
    <dbReference type="NCBI Taxonomy" id="92647"/>
    <lineage>
        <taxon>Bacteria</taxon>
        <taxon>Pseudomonadati</taxon>
        <taxon>Pseudomonadota</taxon>
        <taxon>Betaproteobacteria</taxon>
        <taxon>Burkholderiales</taxon>
        <taxon>Burkholderiaceae</taxon>
        <taxon>Paraburkholderia</taxon>
    </lineage>
</organism>
<sequence>MFVRIVLLSIASLMLVQVGLRQLDANAPFMSGDAPFEQASGAPAAWQDDPAADLAASSESAHGIAPRVSIRPHIVDLRARVKPHLRDAVWEADAAFAAVGSDADAHCTAAISCMQAFARSIDARFVARFAVLALAVCAFLLALRAWWLRRIRDDLHALTAALRAAVRCPTTTAGDASSSSSSSLLSAPPSFDGRLRELHGVARALGDLLCRRSGADQDRSTFFPAFLRQIESHAARLRAYATNGARWHLRVALVEDIDLFQDLARQFVETVGGGADHAPVGVEAYLRDRFIFGANTSDARIVLHLNAGEAFELPRTALVRLVDNLVGNALAHGAPPVEICTARGPRSWTLSVRDHGQGVGASLPDEGALAAPSLAARAARASTLGLGKHWGMGMSIVRRLARLCNAKLKIGDHPEGGLWVRVIVPMEKEARA</sequence>
<comment type="caution">
    <text evidence="9">The sequence shown here is derived from an EMBL/GenBank/DDBJ whole genome shotgun (WGS) entry which is preliminary data.</text>
</comment>
<dbReference type="GO" id="GO:0000160">
    <property type="term" value="P:phosphorelay signal transduction system"/>
    <property type="evidence" value="ECO:0007669"/>
    <property type="project" value="UniProtKB-KW"/>
</dbReference>
<keyword evidence="3" id="KW-0597">Phosphoprotein</keyword>
<evidence type="ECO:0000256" key="5">
    <source>
        <dbReference type="ARBA" id="ARBA00022777"/>
    </source>
</evidence>
<dbReference type="Gene3D" id="3.30.565.10">
    <property type="entry name" value="Histidine kinase-like ATPase, C-terminal domain"/>
    <property type="match status" value="1"/>
</dbReference>
<keyword evidence="7" id="KW-0472">Membrane</keyword>
<dbReference type="Proteomes" id="UP000183529">
    <property type="component" value="Unassembled WGS sequence"/>
</dbReference>
<dbReference type="AlphaFoldDB" id="A0AAQ1GIT6"/>
<dbReference type="SMART" id="SM00387">
    <property type="entry name" value="HATPase_c"/>
    <property type="match status" value="1"/>
</dbReference>
<evidence type="ECO:0000313" key="9">
    <source>
        <dbReference type="EMBL" id="SEK01398.1"/>
    </source>
</evidence>
<evidence type="ECO:0000259" key="8">
    <source>
        <dbReference type="SMART" id="SM00387"/>
    </source>
</evidence>
<proteinExistence type="predicted"/>
<keyword evidence="4" id="KW-0808">Transferase</keyword>
<evidence type="ECO:0000256" key="4">
    <source>
        <dbReference type="ARBA" id="ARBA00022679"/>
    </source>
</evidence>
<dbReference type="Pfam" id="PF02518">
    <property type="entry name" value="HATPase_c"/>
    <property type="match status" value="1"/>
</dbReference>
<keyword evidence="7" id="KW-1133">Transmembrane helix</keyword>
<feature type="transmembrane region" description="Helical" evidence="7">
    <location>
        <begin position="125"/>
        <end position="147"/>
    </location>
</feature>
<dbReference type="EC" id="2.7.13.3" evidence="2"/>
<evidence type="ECO:0000256" key="7">
    <source>
        <dbReference type="SAM" id="Phobius"/>
    </source>
</evidence>
<evidence type="ECO:0000256" key="6">
    <source>
        <dbReference type="ARBA" id="ARBA00023012"/>
    </source>
</evidence>
<dbReference type="InterPro" id="IPR036890">
    <property type="entry name" value="HATPase_C_sf"/>
</dbReference>
<evidence type="ECO:0000313" key="10">
    <source>
        <dbReference type="Proteomes" id="UP000183529"/>
    </source>
</evidence>
<dbReference type="GO" id="GO:0004673">
    <property type="term" value="F:protein histidine kinase activity"/>
    <property type="evidence" value="ECO:0007669"/>
    <property type="project" value="UniProtKB-EC"/>
</dbReference>
<dbReference type="RefSeq" id="WP_124263216.1">
    <property type="nucleotide sequence ID" value="NZ_CADFGN010000001.1"/>
</dbReference>
<evidence type="ECO:0000256" key="2">
    <source>
        <dbReference type="ARBA" id="ARBA00012438"/>
    </source>
</evidence>
<dbReference type="SUPFAM" id="SSF55874">
    <property type="entry name" value="ATPase domain of HSP90 chaperone/DNA topoisomerase II/histidine kinase"/>
    <property type="match status" value="1"/>
</dbReference>
<dbReference type="PANTHER" id="PTHR44936:SF9">
    <property type="entry name" value="SENSOR PROTEIN CREC"/>
    <property type="match status" value="1"/>
</dbReference>
<dbReference type="GeneID" id="61305673"/>
<dbReference type="InterPro" id="IPR003594">
    <property type="entry name" value="HATPase_dom"/>
</dbReference>
<dbReference type="EMBL" id="FNZM01000013">
    <property type="protein sequence ID" value="SEK01398.1"/>
    <property type="molecule type" value="Genomic_DNA"/>
</dbReference>
<reference evidence="9 10" key="1">
    <citation type="submission" date="2016-10" db="EMBL/GenBank/DDBJ databases">
        <authorList>
            <person name="Varghese N."/>
            <person name="Submissions S."/>
        </authorList>
    </citation>
    <scope>NUCLEOTIDE SEQUENCE [LARGE SCALE GENOMIC DNA]</scope>
    <source>
        <strain evidence="9 10">LMG 22274</strain>
    </source>
</reference>
<protein>
    <recommendedName>
        <fullName evidence="2">histidine kinase</fullName>
        <ecNumber evidence="2">2.7.13.3</ecNumber>
    </recommendedName>
</protein>
<feature type="domain" description="Histidine kinase/HSP90-like ATPase" evidence="8">
    <location>
        <begin position="313"/>
        <end position="428"/>
    </location>
</feature>
<dbReference type="InterPro" id="IPR050980">
    <property type="entry name" value="2C_sensor_his_kinase"/>
</dbReference>
<keyword evidence="6" id="KW-0902">Two-component regulatory system</keyword>
<evidence type="ECO:0000256" key="1">
    <source>
        <dbReference type="ARBA" id="ARBA00000085"/>
    </source>
</evidence>
<keyword evidence="5 9" id="KW-0418">Kinase</keyword>
<name>A0AAQ1GIT6_9BURK</name>
<evidence type="ECO:0000256" key="3">
    <source>
        <dbReference type="ARBA" id="ARBA00022553"/>
    </source>
</evidence>
<gene>
    <name evidence="9" type="ORF">SAMN05216550_11343</name>
</gene>
<keyword evidence="7" id="KW-0812">Transmembrane</keyword>
<comment type="catalytic activity">
    <reaction evidence="1">
        <text>ATP + protein L-histidine = ADP + protein N-phospho-L-histidine.</text>
        <dbReference type="EC" id="2.7.13.3"/>
    </reaction>
</comment>
<dbReference type="PANTHER" id="PTHR44936">
    <property type="entry name" value="SENSOR PROTEIN CREC"/>
    <property type="match status" value="1"/>
</dbReference>